<feature type="repeat" description="PPR" evidence="3">
    <location>
        <begin position="395"/>
        <end position="429"/>
    </location>
</feature>
<accession>A0AAV1DXV0</accession>
<name>A0AAV1DXV0_OLDCO</name>
<feature type="repeat" description="PPR" evidence="3">
    <location>
        <begin position="255"/>
        <end position="289"/>
    </location>
</feature>
<reference evidence="5" key="1">
    <citation type="submission" date="2023-03" db="EMBL/GenBank/DDBJ databases">
        <authorList>
            <person name="Julca I."/>
        </authorList>
    </citation>
    <scope>NUCLEOTIDE SEQUENCE</scope>
</reference>
<dbReference type="PANTHER" id="PTHR47938">
    <property type="entry name" value="RESPIRATORY COMPLEX I CHAPERONE (CIA84), PUTATIVE (AFU_ORTHOLOGUE AFUA_2G06020)-RELATED"/>
    <property type="match status" value="1"/>
</dbReference>
<protein>
    <submittedName>
        <fullName evidence="5">OLC1v1012208C3</fullName>
    </submittedName>
</protein>
<keyword evidence="6" id="KW-1185">Reference proteome</keyword>
<dbReference type="GO" id="GO:0003729">
    <property type="term" value="F:mRNA binding"/>
    <property type="evidence" value="ECO:0007669"/>
    <property type="project" value="TreeGrafter"/>
</dbReference>
<dbReference type="NCBIfam" id="TIGR00756">
    <property type="entry name" value="PPR"/>
    <property type="match status" value="10"/>
</dbReference>
<evidence type="ECO:0000256" key="2">
    <source>
        <dbReference type="ARBA" id="ARBA00022737"/>
    </source>
</evidence>
<feature type="repeat" description="PPR" evidence="3">
    <location>
        <begin position="465"/>
        <end position="499"/>
    </location>
</feature>
<feature type="repeat" description="PPR" evidence="3">
    <location>
        <begin position="360"/>
        <end position="394"/>
    </location>
</feature>
<organism evidence="5 6">
    <name type="scientific">Oldenlandia corymbosa var. corymbosa</name>
    <dbReference type="NCBI Taxonomy" id="529605"/>
    <lineage>
        <taxon>Eukaryota</taxon>
        <taxon>Viridiplantae</taxon>
        <taxon>Streptophyta</taxon>
        <taxon>Embryophyta</taxon>
        <taxon>Tracheophyta</taxon>
        <taxon>Spermatophyta</taxon>
        <taxon>Magnoliopsida</taxon>
        <taxon>eudicotyledons</taxon>
        <taxon>Gunneridae</taxon>
        <taxon>Pentapetalae</taxon>
        <taxon>asterids</taxon>
        <taxon>lamiids</taxon>
        <taxon>Gentianales</taxon>
        <taxon>Rubiaceae</taxon>
        <taxon>Rubioideae</taxon>
        <taxon>Spermacoceae</taxon>
        <taxon>Hedyotis-Oldenlandia complex</taxon>
        <taxon>Oldenlandia</taxon>
    </lineage>
</organism>
<sequence>MPPVGSAARIVASVCGKSSNLTPNNSQLGWLKNDISKINNVDDALAFFNHMVRMRPLPDVIDFNQLVTLVMKMKSFSVAILMYKSMCAEGIPIDVYTMSMVINCYCREGRVDLGFSVLGALFKVGLMPGVIIFNTILKGLFREHRVREAQELFSKIIYEKLCEPDQVTIGTVIDGLSKVGNTRKAIEVLRAMENGDTKPNTIIYNAIIDALCKDKMMDQALGLLFEMIKKGIAPSKWQEAKKLWTKMRYFGIAPDVVTYNIFIDSFSKGGLMKDANAVFAVMIRRGETPDILTHCSLMEGYSLQGQIVKARRVFDAMVAVGFVTDIIPYNILIHGYFKVRKSEEAMRLFLNMPCKGLHPSIVTYTILLQGLFQSGRCDIAKQIFSEMLLSTLKPNFYTWCVMLDGLCKSGHVDDALLLLLKMERDGEVLHVAMYNIIIDGFCKSGSLDRARDMFSSLSLKGFDPDVTTYNTMIDGLCMKTLLVEAKTLFDQMEANGCLADEITYNIMLRGFLKGEIRSQNLPSLCFRSPVLA</sequence>
<keyword evidence="2" id="KW-0677">Repeat</keyword>
<feature type="repeat" description="PPR" evidence="3">
    <location>
        <begin position="165"/>
        <end position="199"/>
    </location>
</feature>
<feature type="repeat" description="PPR" evidence="3">
    <location>
        <begin position="200"/>
        <end position="234"/>
    </location>
</feature>
<feature type="transmembrane region" description="Helical" evidence="4">
    <location>
        <begin position="113"/>
        <end position="137"/>
    </location>
</feature>
<keyword evidence="4" id="KW-0812">Transmembrane</keyword>
<keyword evidence="4" id="KW-1133">Transmembrane helix</keyword>
<evidence type="ECO:0000313" key="5">
    <source>
        <dbReference type="EMBL" id="CAI9111877.1"/>
    </source>
</evidence>
<dbReference type="Pfam" id="PF12854">
    <property type="entry name" value="PPR_1"/>
    <property type="match status" value="2"/>
</dbReference>
<dbReference type="Pfam" id="PF13041">
    <property type="entry name" value="PPR_2"/>
    <property type="match status" value="5"/>
</dbReference>
<dbReference type="PANTHER" id="PTHR47938:SF35">
    <property type="entry name" value="PENTATRICOPEPTIDE REPEAT-CONTAINING PROTEIN 4, MITOCHONDRIAL-RELATED"/>
    <property type="match status" value="1"/>
</dbReference>
<dbReference type="AlphaFoldDB" id="A0AAV1DXV0"/>
<comment type="similarity">
    <text evidence="1">Belongs to the PPR family. P subfamily.</text>
</comment>
<dbReference type="Gene3D" id="1.25.40.10">
    <property type="entry name" value="Tetratricopeptide repeat domain"/>
    <property type="match status" value="6"/>
</dbReference>
<feature type="repeat" description="PPR" evidence="3">
    <location>
        <begin position="94"/>
        <end position="128"/>
    </location>
</feature>
<evidence type="ECO:0000256" key="1">
    <source>
        <dbReference type="ARBA" id="ARBA00007626"/>
    </source>
</evidence>
<evidence type="ECO:0000256" key="3">
    <source>
        <dbReference type="PROSITE-ProRule" id="PRU00708"/>
    </source>
</evidence>
<evidence type="ECO:0000256" key="4">
    <source>
        <dbReference type="SAM" id="Phobius"/>
    </source>
</evidence>
<dbReference type="EMBL" id="OX459124">
    <property type="protein sequence ID" value="CAI9111877.1"/>
    <property type="molecule type" value="Genomic_DNA"/>
</dbReference>
<keyword evidence="4" id="KW-0472">Membrane</keyword>
<gene>
    <name evidence="5" type="ORF">OLC1_LOCUS19165</name>
</gene>
<evidence type="ECO:0000313" key="6">
    <source>
        <dbReference type="Proteomes" id="UP001161247"/>
    </source>
</evidence>
<dbReference type="Pfam" id="PF01535">
    <property type="entry name" value="PPR"/>
    <property type="match status" value="1"/>
</dbReference>
<dbReference type="PROSITE" id="PS51375">
    <property type="entry name" value="PPR"/>
    <property type="match status" value="10"/>
</dbReference>
<feature type="repeat" description="PPR" evidence="3">
    <location>
        <begin position="290"/>
        <end position="324"/>
    </location>
</feature>
<dbReference type="InterPro" id="IPR002885">
    <property type="entry name" value="PPR_rpt"/>
</dbReference>
<dbReference type="InterPro" id="IPR011990">
    <property type="entry name" value="TPR-like_helical_dom_sf"/>
</dbReference>
<feature type="repeat" description="PPR" evidence="3">
    <location>
        <begin position="430"/>
        <end position="464"/>
    </location>
</feature>
<proteinExistence type="inferred from homology"/>
<feature type="repeat" description="PPR" evidence="3">
    <location>
        <begin position="325"/>
        <end position="359"/>
    </location>
</feature>
<dbReference type="Proteomes" id="UP001161247">
    <property type="component" value="Chromosome 7"/>
</dbReference>